<evidence type="ECO:0008006" key="8">
    <source>
        <dbReference type="Google" id="ProtNLM"/>
    </source>
</evidence>
<evidence type="ECO:0000313" key="7">
    <source>
        <dbReference type="Proteomes" id="UP001498476"/>
    </source>
</evidence>
<proteinExistence type="predicted"/>
<dbReference type="InterPro" id="IPR050887">
    <property type="entry name" value="Beta-mannosidase_GH2"/>
</dbReference>
<evidence type="ECO:0000259" key="4">
    <source>
        <dbReference type="Pfam" id="PF17786"/>
    </source>
</evidence>
<dbReference type="PANTHER" id="PTHR43730:SF1">
    <property type="entry name" value="BETA-MANNOSIDASE"/>
    <property type="match status" value="1"/>
</dbReference>
<comment type="caution">
    <text evidence="6">The sequence shown here is derived from an EMBL/GenBank/DDBJ whole genome shotgun (WGS) entry which is preliminary data.</text>
</comment>
<dbReference type="Proteomes" id="UP001498476">
    <property type="component" value="Unassembled WGS sequence"/>
</dbReference>
<evidence type="ECO:0000313" key="6">
    <source>
        <dbReference type="EMBL" id="KAK7414438.1"/>
    </source>
</evidence>
<dbReference type="InterPro" id="IPR008979">
    <property type="entry name" value="Galactose-bd-like_sf"/>
</dbReference>
<dbReference type="InterPro" id="IPR054593">
    <property type="entry name" value="Beta-mannosidase-like_N2"/>
</dbReference>
<dbReference type="SUPFAM" id="SSF51445">
    <property type="entry name" value="(Trans)glycosidases"/>
    <property type="match status" value="1"/>
</dbReference>
<dbReference type="EMBL" id="JAZAVJ010000103">
    <property type="protein sequence ID" value="KAK7414438.1"/>
    <property type="molecule type" value="Genomic_DNA"/>
</dbReference>
<keyword evidence="7" id="KW-1185">Reference proteome</keyword>
<feature type="domain" description="Beta-mannosidase-like galactose-binding" evidence="5">
    <location>
        <begin position="14"/>
        <end position="178"/>
    </location>
</feature>
<comment type="pathway">
    <text evidence="1">Glycan metabolism; N-glycan degradation.</text>
</comment>
<dbReference type="Gene3D" id="3.20.20.80">
    <property type="entry name" value="Glycosidases"/>
    <property type="match status" value="1"/>
</dbReference>
<evidence type="ECO:0000256" key="1">
    <source>
        <dbReference type="ARBA" id="ARBA00004740"/>
    </source>
</evidence>
<protein>
    <recommendedName>
        <fullName evidence="8">Beta-mannosidase</fullName>
    </recommendedName>
</protein>
<dbReference type="Pfam" id="PF22666">
    <property type="entry name" value="Glyco_hydro_2_N2"/>
    <property type="match status" value="1"/>
</dbReference>
<evidence type="ECO:0000259" key="5">
    <source>
        <dbReference type="Pfam" id="PF22666"/>
    </source>
</evidence>
<sequence>MAATASRTTLETGWSFKRTDQGDDTWAPVAKVPTVVHMDLLDNDKIPDPFLGTNELDVEWVGEYSWTYQTTFDAVDVPDGASAYLLPDGLDTFAHVRLNDVTILTSENMFFSHRVDVTESLRSPGTNTLVIDFDSALIRGRELEDKHLEHRIAHNGETGRLGVRWDCGTVLMTTGPFRPVRLEVSFAYVKFVKVDYDVSDDLQTVTGTASIDIKGPAEKAVFTLRYRDDQEIFSATAPVASKGSTIVKFQLDQAKLWVNQDKDRSWLELTIEGNQIMTRVWGGGIYEDDVFYDTCDELGILVWQDFMFACGSYPAWPELRESIHEEAKQNVRRLRHHPSVVIWAGNNEDYQIQEESNLEYNYEDKDTEAWLAGSFPARYYYEHLLPAVVKEEAPAVPFWPGSPFSNGQNIYDMAVGDIHQWNVWHGTQEKYQRFDKIGGRFNSEFGLAAFPVLATIHGFITKPEDLYPQSRVLDFHNKADGHERRIATYISENFQIAPDLASWTYLTQLSQSEALLYAYRGWRRQWGDERRCGGALVWQLNDCWPATSWAIVDYFLRKKPAFYAIKRSLRPIAVGVQRDHHDWSVCHARPAKTSSYNMWIASNSPEEVKVDTELRFVSIESGEDIRPAVAKSNVTVAANGTTIVVSGEINNVIDEPHVLTAQILQGGITISRNVD</sequence>
<dbReference type="Gene3D" id="2.60.120.260">
    <property type="entry name" value="Galactose-binding domain-like"/>
    <property type="match status" value="1"/>
</dbReference>
<name>A0ABR1H0H4_9HYPO</name>
<dbReference type="SUPFAM" id="SSF49785">
    <property type="entry name" value="Galactose-binding domain-like"/>
    <property type="match status" value="1"/>
</dbReference>
<keyword evidence="2" id="KW-0378">Hydrolase</keyword>
<evidence type="ECO:0000256" key="2">
    <source>
        <dbReference type="ARBA" id="ARBA00022801"/>
    </source>
</evidence>
<dbReference type="Pfam" id="PF17786">
    <property type="entry name" value="Mannosidase_ig"/>
    <property type="match status" value="1"/>
</dbReference>
<dbReference type="PANTHER" id="PTHR43730">
    <property type="entry name" value="BETA-MANNOSIDASE"/>
    <property type="match status" value="1"/>
</dbReference>
<organism evidence="6 7">
    <name type="scientific">Neonectria punicea</name>
    <dbReference type="NCBI Taxonomy" id="979145"/>
    <lineage>
        <taxon>Eukaryota</taxon>
        <taxon>Fungi</taxon>
        <taxon>Dikarya</taxon>
        <taxon>Ascomycota</taxon>
        <taxon>Pezizomycotina</taxon>
        <taxon>Sordariomycetes</taxon>
        <taxon>Hypocreomycetidae</taxon>
        <taxon>Hypocreales</taxon>
        <taxon>Nectriaceae</taxon>
        <taxon>Neonectria</taxon>
    </lineage>
</organism>
<reference evidence="6 7" key="1">
    <citation type="journal article" date="2025" name="Microbiol. Resour. Announc.">
        <title>Draft genome sequences for Neonectria magnoliae and Neonectria punicea, canker pathogens of Liriodendron tulipifera and Acer saccharum in West Virginia.</title>
        <authorList>
            <person name="Petronek H.M."/>
            <person name="Kasson M.T."/>
            <person name="Metheny A.M."/>
            <person name="Stauder C.M."/>
            <person name="Lovett B."/>
            <person name="Lynch S.C."/>
            <person name="Garnas J.R."/>
            <person name="Kasson L.R."/>
            <person name="Stajich J.E."/>
        </authorList>
    </citation>
    <scope>NUCLEOTIDE SEQUENCE [LARGE SCALE GENOMIC DNA]</scope>
    <source>
        <strain evidence="6 7">NRRL 64653</strain>
    </source>
</reference>
<dbReference type="InterPro" id="IPR041447">
    <property type="entry name" value="Mannosidase_ig"/>
</dbReference>
<accession>A0ABR1H0H4</accession>
<dbReference type="InterPro" id="IPR017853">
    <property type="entry name" value="GH"/>
</dbReference>
<keyword evidence="3" id="KW-0326">Glycosidase</keyword>
<evidence type="ECO:0000256" key="3">
    <source>
        <dbReference type="ARBA" id="ARBA00023295"/>
    </source>
</evidence>
<feature type="domain" description="Mannosidase Ig/CBM-like" evidence="4">
    <location>
        <begin position="595"/>
        <end position="674"/>
    </location>
</feature>
<gene>
    <name evidence="6" type="ORF">QQX98_006717</name>
</gene>